<accession>A0A8D9PH28</accession>
<dbReference type="InterPro" id="IPR028919">
    <property type="entry name" value="Viral_movement"/>
</dbReference>
<sequence length="334" mass="37711">MKGIISVNDAKAVIANNGSLTAAVNTSKIYEGKYRRVARKREVNVKVLANPDNNYMMRNFPLFDKADIQEMKSEELNSKYVHIGCISVSIEPLMHHRFLEKYGKNLSGVCAIIDTTFRDFDQSIISLHRFDLSSKRADFICQPNHCLSVTDGNLFRRVSVLLLFNHIDVDEGGELFNVCVGHITTCTNTLNPTEGANRDKNLTLNGTECVEYDEVKDDIYNAMITSREKEGLELIQDGDDQIVMGKKNLLTFLKLKSNPRIVVRKNFIAQNVKPKIQQKANSLSERSVSLPRNSLDLAIIRCARAGMWSGNPPVSTDDAKKKIREDRKKIMEDV</sequence>
<dbReference type="Proteomes" id="UP001161655">
    <property type="component" value="Segment"/>
</dbReference>
<dbReference type="Pfam" id="PF01107">
    <property type="entry name" value="MP"/>
    <property type="match status" value="1"/>
</dbReference>
<keyword evidence="2" id="KW-1185">Reference proteome</keyword>
<name>A0A8D9PH28_9RHAB</name>
<protein>
    <submittedName>
        <fullName evidence="1">P3</fullName>
    </submittedName>
</protein>
<reference evidence="1" key="1">
    <citation type="journal article" date="2021" name="J. Anim. Genet.">
        <title>Illuminating the plant rhabdovirus landscape through metatranscriptomics data.</title>
        <authorList>
            <person name="Bejerman N."/>
            <person name="Dietzgen R.G."/>
            <person name="Debat H."/>
        </authorList>
    </citation>
    <scope>NUCLEOTIDE SEQUENCE</scope>
</reference>
<reference evidence="1" key="2">
    <citation type="journal article" date="2021" name="Viruses">
        <title>Illuminating the Plant Rhabdovirus Landscape through Metatranscriptomics Data.</title>
        <authorList>
            <person name="Bejerman N."/>
            <person name="Dietzgen R.G."/>
            <person name="Debat H."/>
        </authorList>
    </citation>
    <scope>NUCLEOTIDE SEQUENCE</scope>
</reference>
<evidence type="ECO:0000313" key="2">
    <source>
        <dbReference type="Proteomes" id="UP001161655"/>
    </source>
</evidence>
<evidence type="ECO:0000313" key="1">
    <source>
        <dbReference type="EMBL" id="DAF42286.1"/>
    </source>
</evidence>
<dbReference type="EMBL" id="BK014298">
    <property type="protein sequence ID" value="DAF42286.1"/>
    <property type="molecule type" value="Viral_cRNA"/>
</dbReference>
<dbReference type="KEGG" id="vg:80540964"/>
<dbReference type="RefSeq" id="YP_010802246.1">
    <property type="nucleotide sequence ID" value="NC_076971.1"/>
</dbReference>
<dbReference type="GeneID" id="80540964"/>
<organism evidence="1 2">
    <name type="scientific">Asclepias syriaca virus 1</name>
    <dbReference type="NCBI Taxonomy" id="2793722"/>
    <lineage>
        <taxon>Viruses</taxon>
        <taxon>Riboviria</taxon>
        <taxon>Orthornavirae</taxon>
        <taxon>Negarnaviricota</taxon>
        <taxon>Haploviricotina</taxon>
        <taxon>Monjiviricetes</taxon>
        <taxon>Mononegavirales</taxon>
        <taxon>Rhabdoviridae</taxon>
        <taxon>Betarhabdovirinae</taxon>
        <taxon>Alphacytorhabdovirus</taxon>
        <taxon>Alphacytorhabdovirus asclepiadis</taxon>
        <taxon>Cytorhabdovirus asclepiadis</taxon>
    </lineage>
</organism>
<proteinExistence type="predicted"/>